<name>A0A498R2L8_9FIRM</name>
<reference evidence="2 3" key="1">
    <citation type="submission" date="2018-06" db="EMBL/GenBank/DDBJ databases">
        <authorList>
            <person name="Strepis N."/>
        </authorList>
    </citation>
    <scope>NUCLEOTIDE SEQUENCE [LARGE SCALE GENOMIC DNA]</scope>
    <source>
        <strain evidence="2">LUCI</strain>
    </source>
</reference>
<keyword evidence="3" id="KW-1185">Reference proteome</keyword>
<dbReference type="RefSeq" id="WP_122627821.1">
    <property type="nucleotide sequence ID" value="NZ_UPPP01000068.1"/>
</dbReference>
<protein>
    <recommendedName>
        <fullName evidence="4">Prepilin-type N-terminal cleavage/methylation domain-containing protein</fullName>
    </recommendedName>
</protein>
<accession>A0A498R2L8</accession>
<evidence type="ECO:0000313" key="3">
    <source>
        <dbReference type="Proteomes" id="UP000277811"/>
    </source>
</evidence>
<dbReference type="AlphaFoldDB" id="A0A498R2L8"/>
<dbReference type="NCBIfam" id="TIGR02532">
    <property type="entry name" value="IV_pilin_GFxxxE"/>
    <property type="match status" value="1"/>
</dbReference>
<gene>
    <name evidence="2" type="ORF">LUCI_2113</name>
</gene>
<dbReference type="EMBL" id="UPPP01000068">
    <property type="protein sequence ID" value="VBB06876.1"/>
    <property type="molecule type" value="Genomic_DNA"/>
</dbReference>
<dbReference type="SUPFAM" id="SSF54523">
    <property type="entry name" value="Pili subunits"/>
    <property type="match status" value="1"/>
</dbReference>
<evidence type="ECO:0008006" key="4">
    <source>
        <dbReference type="Google" id="ProtNLM"/>
    </source>
</evidence>
<dbReference type="Gene3D" id="3.30.700.10">
    <property type="entry name" value="Glycoprotein, Type 4 Pilin"/>
    <property type="match status" value="1"/>
</dbReference>
<keyword evidence="1" id="KW-0472">Membrane</keyword>
<dbReference type="Pfam" id="PF07963">
    <property type="entry name" value="N_methyl"/>
    <property type="match status" value="1"/>
</dbReference>
<evidence type="ECO:0000256" key="1">
    <source>
        <dbReference type="SAM" id="Phobius"/>
    </source>
</evidence>
<evidence type="ECO:0000313" key="2">
    <source>
        <dbReference type="EMBL" id="VBB06876.1"/>
    </source>
</evidence>
<proteinExistence type="predicted"/>
<feature type="transmembrane region" description="Helical" evidence="1">
    <location>
        <begin position="6"/>
        <end position="26"/>
    </location>
</feature>
<keyword evidence="1" id="KW-0812">Transmembrane</keyword>
<organism evidence="2 3">
    <name type="scientific">Lucifera butyrica</name>
    <dbReference type="NCBI Taxonomy" id="1351585"/>
    <lineage>
        <taxon>Bacteria</taxon>
        <taxon>Bacillati</taxon>
        <taxon>Bacillota</taxon>
        <taxon>Negativicutes</taxon>
        <taxon>Veillonellales</taxon>
        <taxon>Veillonellaceae</taxon>
        <taxon>Lucifera</taxon>
    </lineage>
</organism>
<dbReference type="Proteomes" id="UP000277811">
    <property type="component" value="Unassembled WGS sequence"/>
</dbReference>
<keyword evidence="1" id="KW-1133">Transmembrane helix</keyword>
<dbReference type="InterPro" id="IPR045584">
    <property type="entry name" value="Pilin-like"/>
</dbReference>
<sequence length="150" mass="16214">MREWGFTLVELVITIAIIGIVALIAVPRIGQSLAQRDLDNTARQLAADIRWLQQQAVNAGDDGTAALYTITFANGSPYGYSITYGSQSLKYVTYPSRVITTGTLSPITFTAAGVPFAGGKTIVFEHTGINRFENVFIEPVVGRVRVGPIH</sequence>
<dbReference type="InterPro" id="IPR012902">
    <property type="entry name" value="N_methyl_site"/>
</dbReference>
<dbReference type="OrthoDB" id="1808878at2"/>